<name>A0AAN7S7I1_9COLE</name>
<comment type="caution">
    <text evidence="2">The sequence shown here is derived from an EMBL/GenBank/DDBJ whole genome shotgun (WGS) entry which is preliminary data.</text>
</comment>
<dbReference type="SUPFAM" id="SSF51735">
    <property type="entry name" value="NAD(P)-binding Rossmann-fold domains"/>
    <property type="match status" value="1"/>
</dbReference>
<dbReference type="PANTHER" id="PTHR43157:SF66">
    <property type="entry name" value="WW DOMAIN-CONTAINING OXIDOREDUCTASE-LIKE PROTEIN"/>
    <property type="match status" value="1"/>
</dbReference>
<protein>
    <submittedName>
        <fullName evidence="2">Uncharacterized protein</fullName>
    </submittedName>
</protein>
<dbReference type="PANTHER" id="PTHR43157">
    <property type="entry name" value="PHOSPHATIDYLINOSITOL-GLYCAN BIOSYNTHESIS CLASS F PROTEIN-RELATED"/>
    <property type="match status" value="1"/>
</dbReference>
<evidence type="ECO:0000313" key="3">
    <source>
        <dbReference type="Proteomes" id="UP001353858"/>
    </source>
</evidence>
<gene>
    <name evidence="2" type="ORF">RN001_011688</name>
</gene>
<proteinExistence type="predicted"/>
<dbReference type="EMBL" id="JARPUR010000005">
    <property type="protein sequence ID" value="KAK4875266.1"/>
    <property type="molecule type" value="Genomic_DNA"/>
</dbReference>
<reference evidence="3" key="1">
    <citation type="submission" date="2023-01" db="EMBL/GenBank/DDBJ databases">
        <title>Key to firefly adult light organ development and bioluminescence: homeobox transcription factors regulate luciferase expression and transportation to peroxisome.</title>
        <authorList>
            <person name="Fu X."/>
        </authorList>
    </citation>
    <scope>NUCLEOTIDE SEQUENCE [LARGE SCALE GENOMIC DNA]</scope>
</reference>
<sequence>MNNKTVLITGGSKGIGKETAKLLAATGARIIIACRNLENGEKACEEIVLTTNNSNIALRLVDLSDFKSVREFADKIVSTEFRLDVLIHCAAILLDKNMLAPNGFDLTMATNTMGPFLLTHLLVDLLKRSAPSRIVYMTSSTHFYGKITFDELNNYIPSKWPQYNYFNSKFANMCIANELARRLEQLNVTVNSVHPGIVIPEKFKSVPLPAFIRKKIFKTPEEGAVFIANIALNEELLNVTGQYFNKFKKSHMSIRTMHEEKNEEIWEILKIQTGVSGFDPRM</sequence>
<dbReference type="PRINTS" id="PR00081">
    <property type="entry name" value="GDHRDH"/>
</dbReference>
<keyword evidence="1" id="KW-0560">Oxidoreductase</keyword>
<keyword evidence="3" id="KW-1185">Reference proteome</keyword>
<dbReference type="InterPro" id="IPR002347">
    <property type="entry name" value="SDR_fam"/>
</dbReference>
<evidence type="ECO:0000313" key="2">
    <source>
        <dbReference type="EMBL" id="KAK4875266.1"/>
    </source>
</evidence>
<evidence type="ECO:0000256" key="1">
    <source>
        <dbReference type="ARBA" id="ARBA00023002"/>
    </source>
</evidence>
<dbReference type="AlphaFoldDB" id="A0AAN7S7I1"/>
<dbReference type="GO" id="GO:0016491">
    <property type="term" value="F:oxidoreductase activity"/>
    <property type="evidence" value="ECO:0007669"/>
    <property type="project" value="UniProtKB-KW"/>
</dbReference>
<dbReference type="Gene3D" id="3.40.50.720">
    <property type="entry name" value="NAD(P)-binding Rossmann-like Domain"/>
    <property type="match status" value="1"/>
</dbReference>
<accession>A0AAN7S7I1</accession>
<dbReference type="Pfam" id="PF00106">
    <property type="entry name" value="adh_short"/>
    <property type="match status" value="1"/>
</dbReference>
<dbReference type="InterPro" id="IPR036291">
    <property type="entry name" value="NAD(P)-bd_dom_sf"/>
</dbReference>
<organism evidence="2 3">
    <name type="scientific">Aquatica leii</name>
    <dbReference type="NCBI Taxonomy" id="1421715"/>
    <lineage>
        <taxon>Eukaryota</taxon>
        <taxon>Metazoa</taxon>
        <taxon>Ecdysozoa</taxon>
        <taxon>Arthropoda</taxon>
        <taxon>Hexapoda</taxon>
        <taxon>Insecta</taxon>
        <taxon>Pterygota</taxon>
        <taxon>Neoptera</taxon>
        <taxon>Endopterygota</taxon>
        <taxon>Coleoptera</taxon>
        <taxon>Polyphaga</taxon>
        <taxon>Elateriformia</taxon>
        <taxon>Elateroidea</taxon>
        <taxon>Lampyridae</taxon>
        <taxon>Luciolinae</taxon>
        <taxon>Aquatica</taxon>
    </lineage>
</organism>
<dbReference type="Proteomes" id="UP001353858">
    <property type="component" value="Unassembled WGS sequence"/>
</dbReference>